<evidence type="ECO:0000259" key="3">
    <source>
        <dbReference type="Pfam" id="PF20886"/>
    </source>
</evidence>
<dbReference type="HOGENOM" id="CLU_053452_0_0_1"/>
<reference evidence="4" key="1">
    <citation type="journal article" date="2004" name="Nature">
        <title>Genome duplication in the teleost fish Tetraodon nigroviridis reveals the early vertebrate proto-karyotype.</title>
        <authorList>
            <person name="Jaillon O."/>
            <person name="Aury J.-M."/>
            <person name="Brunet F."/>
            <person name="Petit J.-L."/>
            <person name="Stange-Thomann N."/>
            <person name="Mauceli E."/>
            <person name="Bouneau L."/>
            <person name="Fischer C."/>
            <person name="Ozouf-Costaz C."/>
            <person name="Bernot A."/>
            <person name="Nicaud S."/>
            <person name="Jaffe D."/>
            <person name="Fisher S."/>
            <person name="Lutfalla G."/>
            <person name="Dossat C."/>
            <person name="Segurens B."/>
            <person name="Dasilva C."/>
            <person name="Salanoubat M."/>
            <person name="Levy M."/>
            <person name="Boudet N."/>
            <person name="Castellano S."/>
            <person name="Anthouard V."/>
            <person name="Jubin C."/>
            <person name="Castelli V."/>
            <person name="Katinka M."/>
            <person name="Vacherie B."/>
            <person name="Biemont C."/>
            <person name="Skalli Z."/>
            <person name="Cattolico L."/>
            <person name="Poulain J."/>
            <person name="De Berardinis V."/>
            <person name="Cruaud C."/>
            <person name="Duprat S."/>
            <person name="Brottier P."/>
            <person name="Coutanceau J.-P."/>
            <person name="Gouzy J."/>
            <person name="Parra G."/>
            <person name="Lardier G."/>
            <person name="Chapple C."/>
            <person name="McKernan K.J."/>
            <person name="McEwan P."/>
            <person name="Bosak S."/>
            <person name="Kellis M."/>
            <person name="Volff J.-N."/>
            <person name="Guigo R."/>
            <person name="Zody M.C."/>
            <person name="Mesirov J."/>
            <person name="Lindblad-Toh K."/>
            <person name="Birren B."/>
            <person name="Nusbaum C."/>
            <person name="Kahn D."/>
            <person name="Robinson-Rechavi M."/>
            <person name="Laudet V."/>
            <person name="Schachter V."/>
            <person name="Quetier F."/>
            <person name="Saurin W."/>
            <person name="Scarpelli C."/>
            <person name="Wincker P."/>
            <person name="Lander E.S."/>
            <person name="Weissenbach J."/>
            <person name="Roest Crollius H."/>
        </authorList>
    </citation>
    <scope>NUCLEOTIDE SEQUENCE [LARGE SCALE GENOMIC DNA]</scope>
</reference>
<dbReference type="KEGG" id="tng:GSTEN00032836G001"/>
<reference evidence="4" key="2">
    <citation type="submission" date="2004-02" db="EMBL/GenBank/DDBJ databases">
        <authorList>
            <consortium name="Genoscope"/>
            <consortium name="Whitehead Institute Centre for Genome Research"/>
        </authorList>
    </citation>
    <scope>NUCLEOTIDE SEQUENCE</scope>
</reference>
<dbReference type="PANTHER" id="PTHR31333">
    <property type="entry name" value="PWWP DOMAIN-CONTAINING DNA REPAIR FACTOR 3 FAMILY MEMBER"/>
    <property type="match status" value="1"/>
</dbReference>
<feature type="domain" description="PWWP" evidence="3">
    <location>
        <begin position="153"/>
        <end position="296"/>
    </location>
</feature>
<dbReference type="Pfam" id="PF20886">
    <property type="entry name" value="PWP3A-B_C"/>
    <property type="match status" value="1"/>
</dbReference>
<gene>
    <name evidence="4" type="ORF">GSTENG00032836001</name>
</gene>
<name>Q4RKQ0_TETNG</name>
<protein>
    <submittedName>
        <fullName evidence="4">(spotted green pufferfish) hypothetical protein</fullName>
    </submittedName>
</protein>
<dbReference type="AlphaFoldDB" id="Q4RKQ0"/>
<feature type="domain" description="MUM1-like PWWP" evidence="2">
    <location>
        <begin position="16"/>
        <end position="74"/>
    </location>
</feature>
<organism evidence="4">
    <name type="scientific">Tetraodon nigroviridis</name>
    <name type="common">Spotted green pufferfish</name>
    <name type="synonym">Chelonodon nigroviridis</name>
    <dbReference type="NCBI Taxonomy" id="99883"/>
    <lineage>
        <taxon>Eukaryota</taxon>
        <taxon>Metazoa</taxon>
        <taxon>Chordata</taxon>
        <taxon>Craniata</taxon>
        <taxon>Vertebrata</taxon>
        <taxon>Euteleostomi</taxon>
        <taxon>Actinopterygii</taxon>
        <taxon>Neopterygii</taxon>
        <taxon>Teleostei</taxon>
        <taxon>Neoteleostei</taxon>
        <taxon>Acanthomorphata</taxon>
        <taxon>Eupercaria</taxon>
        <taxon>Tetraodontiformes</taxon>
        <taxon>Tetradontoidea</taxon>
        <taxon>Tetraodontidae</taxon>
        <taxon>Tetraodon</taxon>
    </lineage>
</organism>
<sequence length="303" mass="34796">MRKTKIYQVSCRMTEVKSVNHRQKKASILFIDNPMIYTRKGFAVALKALKPFDCEESNDLVSKAKENYHDIIMWSLELISDYRIRIACGSFSGSFIEYCAHDMSHPVMKTFPQGVSVSPTVTSNEETAVLSHEGEDNVGEQQDTSRNEKRLLPDRSHAAHNRANEKLVNFIVKQRMVEKRLLAIIHGQQQSSWFQHSQRARGKRVVNTYLEDEEQLDKVYLYLKELYANAVATSDDDLGKLKFIDLVAFILDVLLPEAIISAIAGVDNISLQKAEEKFRRGRSISTRERQAFDVMIERYMLSK</sequence>
<dbReference type="Pfam" id="PF20884">
    <property type="entry name" value="MUM1-like_PWWP"/>
    <property type="match status" value="1"/>
</dbReference>
<feature type="compositionally biased region" description="Basic and acidic residues" evidence="1">
    <location>
        <begin position="143"/>
        <end position="156"/>
    </location>
</feature>
<dbReference type="InterPro" id="IPR035504">
    <property type="entry name" value="MUM1-like_PWWP"/>
</dbReference>
<dbReference type="PANTHER" id="PTHR31333:SF6">
    <property type="entry name" value="MUM1 LIKE 1"/>
    <property type="match status" value="1"/>
</dbReference>
<feature type="region of interest" description="Disordered" evidence="1">
    <location>
        <begin position="129"/>
        <end position="156"/>
    </location>
</feature>
<evidence type="ECO:0000259" key="2">
    <source>
        <dbReference type="Pfam" id="PF20884"/>
    </source>
</evidence>
<comment type="caution">
    <text evidence="4">The sequence shown here is derived from an EMBL/GenBank/DDBJ whole genome shotgun (WGS) entry which is preliminary data.</text>
</comment>
<evidence type="ECO:0000256" key="1">
    <source>
        <dbReference type="SAM" id="MobiDB-lite"/>
    </source>
</evidence>
<proteinExistence type="predicted"/>
<dbReference type="Gene3D" id="6.10.300.20">
    <property type="match status" value="1"/>
</dbReference>
<dbReference type="InterPro" id="IPR040263">
    <property type="entry name" value="PWP3A_3B_4"/>
</dbReference>
<dbReference type="EMBL" id="CAAE01015026">
    <property type="protein sequence ID" value="CAG11032.1"/>
    <property type="molecule type" value="Genomic_DNA"/>
</dbReference>
<accession>Q4RKQ0</accession>
<dbReference type="CDD" id="cd06080">
    <property type="entry name" value="PWWP_MUM1-like"/>
    <property type="match status" value="1"/>
</dbReference>
<evidence type="ECO:0000313" key="4">
    <source>
        <dbReference type="EMBL" id="CAG11032.1"/>
    </source>
</evidence>
<dbReference type="InterPro" id="IPR048795">
    <property type="entry name" value="PWP3A_3B_4_C"/>
</dbReference>
<dbReference type="Gene3D" id="2.30.30.140">
    <property type="match status" value="1"/>
</dbReference>
<dbReference type="OrthoDB" id="10013064at2759"/>